<accession>A0ABR3ELZ3</accession>
<protein>
    <submittedName>
        <fullName evidence="1">Uncharacterized protein</fullName>
    </submittedName>
</protein>
<evidence type="ECO:0000313" key="1">
    <source>
        <dbReference type="EMBL" id="KAL0563894.1"/>
    </source>
</evidence>
<reference evidence="1 2" key="1">
    <citation type="submission" date="2024-02" db="EMBL/GenBank/DDBJ databases">
        <title>A draft genome for the cacao thread blight pathogen Marasmius crinis-equi.</title>
        <authorList>
            <person name="Cohen S.P."/>
            <person name="Baruah I.K."/>
            <person name="Amoako-Attah I."/>
            <person name="Bukari Y."/>
            <person name="Meinhardt L.W."/>
            <person name="Bailey B.A."/>
        </authorList>
    </citation>
    <scope>NUCLEOTIDE SEQUENCE [LARGE SCALE GENOMIC DNA]</scope>
    <source>
        <strain evidence="1 2">GH-76</strain>
    </source>
</reference>
<keyword evidence="2" id="KW-1185">Reference proteome</keyword>
<feature type="non-terminal residue" evidence="1">
    <location>
        <position position="1"/>
    </location>
</feature>
<dbReference type="Proteomes" id="UP001465976">
    <property type="component" value="Unassembled WGS sequence"/>
</dbReference>
<dbReference type="EMBL" id="JBAHYK010003122">
    <property type="protein sequence ID" value="KAL0563894.1"/>
    <property type="molecule type" value="Genomic_DNA"/>
</dbReference>
<comment type="caution">
    <text evidence="1">The sequence shown here is derived from an EMBL/GenBank/DDBJ whole genome shotgun (WGS) entry which is preliminary data.</text>
</comment>
<sequence length="298" mass="33944">SPPPHTSSSIHTISVATIPSAGNDAAPADANSTVDVVALTPKKKREAVGSLGQPEHQQLIKEDIDNLYEKTRSTHKAFEDINSHLQSFKPQDKNVEYLRLSWDALYKRYNDLVSKCEADLTMIKVMCDAYNGNIVPLLDNSRENREKKKKKDIRIKLQPYIERSEKGSEMFRENSDLIYTLHEDARVLLLAADDYDVNMKDIRIKVQAYIWRSEPKQLHALSTFWGLVSRDLKEASSRLDKVASMQEDRDPGIRLFKSTLGDGLIGTIYQTLGDTFEKYIAQVYKLREKTQLNDGPMP</sequence>
<name>A0ABR3ELZ3_9AGAR</name>
<gene>
    <name evidence="1" type="ORF">V5O48_018168</name>
</gene>
<evidence type="ECO:0000313" key="2">
    <source>
        <dbReference type="Proteomes" id="UP001465976"/>
    </source>
</evidence>
<organism evidence="1 2">
    <name type="scientific">Marasmius crinis-equi</name>
    <dbReference type="NCBI Taxonomy" id="585013"/>
    <lineage>
        <taxon>Eukaryota</taxon>
        <taxon>Fungi</taxon>
        <taxon>Dikarya</taxon>
        <taxon>Basidiomycota</taxon>
        <taxon>Agaricomycotina</taxon>
        <taxon>Agaricomycetes</taxon>
        <taxon>Agaricomycetidae</taxon>
        <taxon>Agaricales</taxon>
        <taxon>Marasmiineae</taxon>
        <taxon>Marasmiaceae</taxon>
        <taxon>Marasmius</taxon>
    </lineage>
</organism>
<proteinExistence type="predicted"/>